<dbReference type="InterPro" id="IPR011577">
    <property type="entry name" value="Cyt_b561_bac/Ni-Hgenase"/>
</dbReference>
<dbReference type="SUPFAM" id="SSF81342">
    <property type="entry name" value="Transmembrane di-heme cytochromes"/>
    <property type="match status" value="1"/>
</dbReference>
<evidence type="ECO:0000313" key="15">
    <source>
        <dbReference type="EMBL" id="WPL16950.1"/>
    </source>
</evidence>
<dbReference type="EMBL" id="CP121472">
    <property type="protein sequence ID" value="WPL16950.1"/>
    <property type="molecule type" value="Genomic_DNA"/>
</dbReference>
<keyword evidence="8" id="KW-0249">Electron transport</keyword>
<dbReference type="InterPro" id="IPR016174">
    <property type="entry name" value="Di-haem_cyt_TM"/>
</dbReference>
<comment type="subcellular location">
    <subcellularLocation>
        <location evidence="2">Cell membrane</location>
        <topology evidence="2">Multi-pass membrane protein</topology>
    </subcellularLocation>
</comment>
<protein>
    <submittedName>
        <fullName evidence="15">Cytochrome b561</fullName>
    </submittedName>
</protein>
<accession>A0ABZ0S8V5</accession>
<sequence length="196" mass="21764">MSAETHDPSVNGRPYALIQRLLHWLIALFVILLLMAGLVIGTLGYEGLVERFGNDVTNLMYKTHKTFGVLVLGLMIARLGLRVALGAPDYARALPGWQRIASRVSHWAFYGLLIAMPVVGWLATAAGGYPVEFFNWTLPGLIDRNPELSKALFELHALIGFVLIALILVHAGAALLHWLLWRDGVMHRMALFAKRD</sequence>
<name>A0ABZ0S8V5_9GAMM</name>
<keyword evidence="16" id="KW-1185">Reference proteome</keyword>
<evidence type="ECO:0000256" key="10">
    <source>
        <dbReference type="ARBA" id="ARBA00023004"/>
    </source>
</evidence>
<dbReference type="PANTHER" id="PTHR30529">
    <property type="entry name" value="CYTOCHROME B561"/>
    <property type="match status" value="1"/>
</dbReference>
<evidence type="ECO:0000256" key="8">
    <source>
        <dbReference type="ARBA" id="ARBA00022982"/>
    </source>
</evidence>
<dbReference type="RefSeq" id="WP_328987476.1">
    <property type="nucleotide sequence ID" value="NZ_CP121472.1"/>
</dbReference>
<keyword evidence="5" id="KW-0349">Heme</keyword>
<evidence type="ECO:0000313" key="16">
    <source>
        <dbReference type="Proteomes" id="UP001432180"/>
    </source>
</evidence>
<evidence type="ECO:0000256" key="11">
    <source>
        <dbReference type="ARBA" id="ARBA00023136"/>
    </source>
</evidence>
<reference evidence="15 16" key="1">
    <citation type="journal article" date="2023" name="Microorganisms">
        <title>Thiorhodovibrio frisius and Trv. litoralis spp. nov., Two Novel Members from a Clade of Fastidious Purple Sulfur Bacteria That Exhibit Unique Red-Shifted Light-Harvesting Capabilities.</title>
        <authorList>
            <person name="Methner A."/>
            <person name="Kuzyk S.B."/>
            <person name="Petersen J."/>
            <person name="Bauer S."/>
            <person name="Brinkmann H."/>
            <person name="Sichau K."/>
            <person name="Wanner G."/>
            <person name="Wolf J."/>
            <person name="Neumann-Schaal M."/>
            <person name="Henke P."/>
            <person name="Tank M."/>
            <person name="Sproer C."/>
            <person name="Bunk B."/>
            <person name="Overmann J."/>
        </authorList>
    </citation>
    <scope>NUCLEOTIDE SEQUENCE [LARGE SCALE GENOMIC DNA]</scope>
    <source>
        <strain evidence="15 16">DSM 6702</strain>
    </source>
</reference>
<feature type="transmembrane region" description="Helical" evidence="13">
    <location>
        <begin position="107"/>
        <end position="129"/>
    </location>
</feature>
<keyword evidence="9 13" id="KW-1133">Transmembrane helix</keyword>
<evidence type="ECO:0000256" key="4">
    <source>
        <dbReference type="ARBA" id="ARBA00022475"/>
    </source>
</evidence>
<comment type="cofactor">
    <cofactor evidence="1">
        <name>heme b</name>
        <dbReference type="ChEBI" id="CHEBI:60344"/>
    </cofactor>
</comment>
<evidence type="ECO:0000256" key="2">
    <source>
        <dbReference type="ARBA" id="ARBA00004651"/>
    </source>
</evidence>
<dbReference type="Proteomes" id="UP001432180">
    <property type="component" value="Chromosome"/>
</dbReference>
<dbReference type="PANTHER" id="PTHR30529:SF1">
    <property type="entry name" value="CYTOCHROME B561 HOMOLOG 2"/>
    <property type="match status" value="1"/>
</dbReference>
<keyword evidence="10" id="KW-0408">Iron</keyword>
<keyword evidence="6 13" id="KW-0812">Transmembrane</keyword>
<keyword evidence="7" id="KW-0479">Metal-binding</keyword>
<feature type="transmembrane region" description="Helical" evidence="13">
    <location>
        <begin position="65"/>
        <end position="87"/>
    </location>
</feature>
<evidence type="ECO:0000256" key="12">
    <source>
        <dbReference type="ARBA" id="ARBA00037975"/>
    </source>
</evidence>
<evidence type="ECO:0000256" key="7">
    <source>
        <dbReference type="ARBA" id="ARBA00022723"/>
    </source>
</evidence>
<evidence type="ECO:0000256" key="9">
    <source>
        <dbReference type="ARBA" id="ARBA00022989"/>
    </source>
</evidence>
<proteinExistence type="inferred from homology"/>
<gene>
    <name evidence="15" type="primary">yodB</name>
    <name evidence="15" type="ORF">Thiowin_01932</name>
</gene>
<dbReference type="Gene3D" id="1.20.950.20">
    <property type="entry name" value="Transmembrane di-heme cytochromes, Chain C"/>
    <property type="match status" value="1"/>
</dbReference>
<dbReference type="Pfam" id="PF01292">
    <property type="entry name" value="Ni_hydr_CYTB"/>
    <property type="match status" value="1"/>
</dbReference>
<comment type="similarity">
    <text evidence="12">Belongs to the cytochrome b561 family.</text>
</comment>
<feature type="domain" description="Cytochrome b561 bacterial/Ni-hydrogenase" evidence="14">
    <location>
        <begin position="15"/>
        <end position="189"/>
    </location>
</feature>
<keyword evidence="3" id="KW-0813">Transport</keyword>
<evidence type="ECO:0000256" key="5">
    <source>
        <dbReference type="ARBA" id="ARBA00022617"/>
    </source>
</evidence>
<evidence type="ECO:0000256" key="13">
    <source>
        <dbReference type="SAM" id="Phobius"/>
    </source>
</evidence>
<evidence type="ECO:0000256" key="1">
    <source>
        <dbReference type="ARBA" id="ARBA00001970"/>
    </source>
</evidence>
<dbReference type="InterPro" id="IPR052168">
    <property type="entry name" value="Cytochrome_b561_oxidase"/>
</dbReference>
<feature type="transmembrane region" description="Helical" evidence="13">
    <location>
        <begin position="21"/>
        <end position="45"/>
    </location>
</feature>
<keyword evidence="4" id="KW-1003">Cell membrane</keyword>
<evidence type="ECO:0000256" key="3">
    <source>
        <dbReference type="ARBA" id="ARBA00022448"/>
    </source>
</evidence>
<evidence type="ECO:0000256" key="6">
    <source>
        <dbReference type="ARBA" id="ARBA00022692"/>
    </source>
</evidence>
<keyword evidence="11 13" id="KW-0472">Membrane</keyword>
<feature type="transmembrane region" description="Helical" evidence="13">
    <location>
        <begin position="155"/>
        <end position="181"/>
    </location>
</feature>
<evidence type="ECO:0000259" key="14">
    <source>
        <dbReference type="Pfam" id="PF01292"/>
    </source>
</evidence>
<organism evidence="15 16">
    <name type="scientific">Thiorhodovibrio winogradskyi</name>
    <dbReference type="NCBI Taxonomy" id="77007"/>
    <lineage>
        <taxon>Bacteria</taxon>
        <taxon>Pseudomonadati</taxon>
        <taxon>Pseudomonadota</taxon>
        <taxon>Gammaproteobacteria</taxon>
        <taxon>Chromatiales</taxon>
        <taxon>Chromatiaceae</taxon>
        <taxon>Thiorhodovibrio</taxon>
    </lineage>
</organism>